<sequence>ANKTVKEIKEKGSEAQAFKADVSSQKESAGMIKAVKEKFGSIDILVNNAAITIDRTFKKSTKEEWDKIMSVDLDCMFNVTHPVLQEMLEQGSGTIVNIASASGETGFFGQVSYSAAKAGVIGFTKALAKEVAKKGIRVNAVSPGVIAGTLISDKIPDEIKQKFTEVIPMQRLGKPEEIAKAVLFLACNNSSYITGQILGVNGGFVT</sequence>
<dbReference type="EMBL" id="BARS01033936">
    <property type="protein sequence ID" value="GAG16608.1"/>
    <property type="molecule type" value="Genomic_DNA"/>
</dbReference>
<evidence type="ECO:0000256" key="1">
    <source>
        <dbReference type="ARBA" id="ARBA00006484"/>
    </source>
</evidence>
<comment type="caution">
    <text evidence="3">The sequence shown here is derived from an EMBL/GenBank/DDBJ whole genome shotgun (WGS) entry which is preliminary data.</text>
</comment>
<gene>
    <name evidence="3" type="ORF">S01H1_52502</name>
</gene>
<dbReference type="GO" id="GO:0016491">
    <property type="term" value="F:oxidoreductase activity"/>
    <property type="evidence" value="ECO:0007669"/>
    <property type="project" value="UniProtKB-KW"/>
</dbReference>
<dbReference type="InterPro" id="IPR020904">
    <property type="entry name" value="Sc_DH/Rdtase_CS"/>
</dbReference>
<dbReference type="PRINTS" id="PR00081">
    <property type="entry name" value="GDHRDH"/>
</dbReference>
<proteinExistence type="inferred from homology"/>
<dbReference type="FunFam" id="3.40.50.720:FF:000173">
    <property type="entry name" value="3-oxoacyl-[acyl-carrier protein] reductase"/>
    <property type="match status" value="1"/>
</dbReference>
<dbReference type="AlphaFoldDB" id="X0VVZ5"/>
<name>X0VVZ5_9ZZZZ</name>
<dbReference type="PROSITE" id="PS00061">
    <property type="entry name" value="ADH_SHORT"/>
    <property type="match status" value="1"/>
</dbReference>
<dbReference type="InterPro" id="IPR050259">
    <property type="entry name" value="SDR"/>
</dbReference>
<dbReference type="InterPro" id="IPR036291">
    <property type="entry name" value="NAD(P)-bd_dom_sf"/>
</dbReference>
<feature type="non-terminal residue" evidence="3">
    <location>
        <position position="1"/>
    </location>
</feature>
<dbReference type="GO" id="GO:0032787">
    <property type="term" value="P:monocarboxylic acid metabolic process"/>
    <property type="evidence" value="ECO:0007669"/>
    <property type="project" value="UniProtKB-ARBA"/>
</dbReference>
<dbReference type="SUPFAM" id="SSF51735">
    <property type="entry name" value="NAD(P)-binding Rossmann-fold domains"/>
    <property type="match status" value="1"/>
</dbReference>
<dbReference type="Pfam" id="PF13561">
    <property type="entry name" value="adh_short_C2"/>
    <property type="match status" value="1"/>
</dbReference>
<organism evidence="3">
    <name type="scientific">marine sediment metagenome</name>
    <dbReference type="NCBI Taxonomy" id="412755"/>
    <lineage>
        <taxon>unclassified sequences</taxon>
        <taxon>metagenomes</taxon>
        <taxon>ecological metagenomes</taxon>
    </lineage>
</organism>
<dbReference type="Gene3D" id="3.40.50.720">
    <property type="entry name" value="NAD(P)-binding Rossmann-like Domain"/>
    <property type="match status" value="1"/>
</dbReference>
<comment type="similarity">
    <text evidence="1">Belongs to the short-chain dehydrogenases/reductases (SDR) family.</text>
</comment>
<keyword evidence="2" id="KW-0560">Oxidoreductase</keyword>
<reference evidence="3" key="1">
    <citation type="journal article" date="2014" name="Front. Microbiol.">
        <title>High frequency of phylogenetically diverse reductive dehalogenase-homologous genes in deep subseafloor sedimentary metagenomes.</title>
        <authorList>
            <person name="Kawai M."/>
            <person name="Futagami T."/>
            <person name="Toyoda A."/>
            <person name="Takaki Y."/>
            <person name="Nishi S."/>
            <person name="Hori S."/>
            <person name="Arai W."/>
            <person name="Tsubouchi T."/>
            <person name="Morono Y."/>
            <person name="Uchiyama I."/>
            <person name="Ito T."/>
            <person name="Fujiyama A."/>
            <person name="Inagaki F."/>
            <person name="Takami H."/>
        </authorList>
    </citation>
    <scope>NUCLEOTIDE SEQUENCE</scope>
    <source>
        <strain evidence="3">Expedition CK06-06</strain>
    </source>
</reference>
<protein>
    <recommendedName>
        <fullName evidence="4">3-oxoacyl-[acyl-carrier-protein] reductase</fullName>
    </recommendedName>
</protein>
<dbReference type="PANTHER" id="PTHR42879">
    <property type="entry name" value="3-OXOACYL-(ACYL-CARRIER-PROTEIN) REDUCTASE"/>
    <property type="match status" value="1"/>
</dbReference>
<evidence type="ECO:0000313" key="3">
    <source>
        <dbReference type="EMBL" id="GAG16608.1"/>
    </source>
</evidence>
<dbReference type="PRINTS" id="PR00080">
    <property type="entry name" value="SDRFAMILY"/>
</dbReference>
<dbReference type="InterPro" id="IPR002347">
    <property type="entry name" value="SDR_fam"/>
</dbReference>
<dbReference type="PANTHER" id="PTHR42879:SF2">
    <property type="entry name" value="3-OXOACYL-[ACYL-CARRIER-PROTEIN] REDUCTASE FABG"/>
    <property type="match status" value="1"/>
</dbReference>
<evidence type="ECO:0000256" key="2">
    <source>
        <dbReference type="ARBA" id="ARBA00023002"/>
    </source>
</evidence>
<accession>X0VVZ5</accession>
<evidence type="ECO:0008006" key="4">
    <source>
        <dbReference type="Google" id="ProtNLM"/>
    </source>
</evidence>